<name>A0AAW5DZF1_9BACI</name>
<proteinExistence type="predicted"/>
<dbReference type="SUPFAM" id="SSF53474">
    <property type="entry name" value="alpha/beta-Hydrolases"/>
    <property type="match status" value="1"/>
</dbReference>
<dbReference type="InterPro" id="IPR000383">
    <property type="entry name" value="Xaa-Pro-like_dom"/>
</dbReference>
<dbReference type="PANTHER" id="PTHR47381:SF3">
    <property type="entry name" value="ALPHA_BETA-HYDROLASES SUPERFAMILY PROTEIN"/>
    <property type="match status" value="1"/>
</dbReference>
<dbReference type="PANTHER" id="PTHR47381">
    <property type="entry name" value="ALPHA/BETA-HYDROLASES SUPERFAMILY PROTEIN"/>
    <property type="match status" value="1"/>
</dbReference>
<sequence>MFKEKNRQKLKALLGDWPVRGEISVKKWSEEEKDGYILEVLQINIDGYDSLPAYFAKPTEINKPMPVVLFQHSHGGNYVKGKDEVLHSSDYLQKTSFAEQLTGMGYGVFCIDMIGFGERRGKSESEIFKEMLWKGQVMWGMMIHDQIRVLDYLQTREDIDSSRIATLGMSMGGLMAWWLAALDERIRVCIDISAQVDAATLVANRGLDHHGLYSYVPSLLKYFQTSDIQALIVPRPHLSLVGNHDRLTPSAGLIVIDEALTEVYEKAGKRENWKMIRYDCGHIETAAMRGELCAFLQANL</sequence>
<feature type="domain" description="Xaa-Pro dipeptidyl-peptidase-like" evidence="1">
    <location>
        <begin position="46"/>
        <end position="215"/>
    </location>
</feature>
<protein>
    <submittedName>
        <fullName evidence="2">Alpha/beta fold hydrolase</fullName>
    </submittedName>
</protein>
<evidence type="ECO:0000313" key="2">
    <source>
        <dbReference type="EMBL" id="MCH1625453.1"/>
    </source>
</evidence>
<dbReference type="InterPro" id="IPR029058">
    <property type="entry name" value="AB_hydrolase_fold"/>
</dbReference>
<evidence type="ECO:0000259" key="1">
    <source>
        <dbReference type="Pfam" id="PF02129"/>
    </source>
</evidence>
<evidence type="ECO:0000313" key="3">
    <source>
        <dbReference type="Proteomes" id="UP001431131"/>
    </source>
</evidence>
<accession>A0AAW5DZF1</accession>
<keyword evidence="2" id="KW-0378">Hydrolase</keyword>
<dbReference type="EMBL" id="JAKTTI010000011">
    <property type="protein sequence ID" value="MCH1625453.1"/>
    <property type="molecule type" value="Genomic_DNA"/>
</dbReference>
<keyword evidence="3" id="KW-1185">Reference proteome</keyword>
<dbReference type="Gene3D" id="3.40.50.1820">
    <property type="entry name" value="alpha/beta hydrolase"/>
    <property type="match status" value="1"/>
</dbReference>
<dbReference type="Proteomes" id="UP001431131">
    <property type="component" value="Unassembled WGS sequence"/>
</dbReference>
<comment type="caution">
    <text evidence="2">The sequence shown here is derived from an EMBL/GenBank/DDBJ whole genome shotgun (WGS) entry which is preliminary data.</text>
</comment>
<dbReference type="RefSeq" id="WP_240254937.1">
    <property type="nucleotide sequence ID" value="NZ_JAKTTI010000011.1"/>
</dbReference>
<gene>
    <name evidence="2" type="ORF">MJG50_08950</name>
</gene>
<dbReference type="GO" id="GO:0016787">
    <property type="term" value="F:hydrolase activity"/>
    <property type="evidence" value="ECO:0007669"/>
    <property type="project" value="UniProtKB-KW"/>
</dbReference>
<dbReference type="AlphaFoldDB" id="A0AAW5DZF1"/>
<organism evidence="2 3">
    <name type="scientific">Fredinandcohnia quinoae</name>
    <dbReference type="NCBI Taxonomy" id="2918902"/>
    <lineage>
        <taxon>Bacteria</taxon>
        <taxon>Bacillati</taxon>
        <taxon>Bacillota</taxon>
        <taxon>Bacilli</taxon>
        <taxon>Bacillales</taxon>
        <taxon>Bacillaceae</taxon>
        <taxon>Fredinandcohnia</taxon>
    </lineage>
</organism>
<dbReference type="Pfam" id="PF02129">
    <property type="entry name" value="Peptidase_S15"/>
    <property type="match status" value="1"/>
</dbReference>
<reference evidence="2" key="1">
    <citation type="submission" date="2022-02" db="EMBL/GenBank/DDBJ databases">
        <title>Fredinandcohnia quinoae sp. nov. isolated from Chenopodium quinoa seeds.</title>
        <authorList>
            <person name="Saati-Santamaria Z."/>
            <person name="Flores-Felix J.D."/>
            <person name="Igual J.M."/>
            <person name="Velazquez E."/>
            <person name="Garcia-Fraile P."/>
            <person name="Martinez-Molina E."/>
        </authorList>
    </citation>
    <scope>NUCLEOTIDE SEQUENCE</scope>
    <source>
        <strain evidence="2">SECRCQ15</strain>
    </source>
</reference>